<evidence type="ECO:0000256" key="8">
    <source>
        <dbReference type="ARBA" id="ARBA00023242"/>
    </source>
</evidence>
<evidence type="ECO:0000256" key="5">
    <source>
        <dbReference type="ARBA" id="ARBA00023015"/>
    </source>
</evidence>
<organism evidence="16 17">
    <name type="scientific">Bucorvus abyssinicus</name>
    <name type="common">Northern ground-hornbill</name>
    <name type="synonym">Abyssinian ground-hornbill</name>
    <dbReference type="NCBI Taxonomy" id="153643"/>
    <lineage>
        <taxon>Eukaryota</taxon>
        <taxon>Metazoa</taxon>
        <taxon>Chordata</taxon>
        <taxon>Craniata</taxon>
        <taxon>Vertebrata</taxon>
        <taxon>Euteleostomi</taxon>
        <taxon>Archelosauria</taxon>
        <taxon>Archosauria</taxon>
        <taxon>Dinosauria</taxon>
        <taxon>Saurischia</taxon>
        <taxon>Theropoda</taxon>
        <taxon>Coelurosauria</taxon>
        <taxon>Aves</taxon>
        <taxon>Neognathae</taxon>
        <taxon>Neoaves</taxon>
        <taxon>Telluraves</taxon>
        <taxon>Coraciimorphae</taxon>
        <taxon>Bucerotiformes</taxon>
        <taxon>Bucorvidae</taxon>
        <taxon>Bucorvus</taxon>
    </lineage>
</organism>
<feature type="domain" description="HMG box" evidence="15">
    <location>
        <begin position="80"/>
        <end position="148"/>
    </location>
</feature>
<feature type="region of interest" description="Disordered" evidence="14">
    <location>
        <begin position="492"/>
        <end position="546"/>
    </location>
</feature>
<evidence type="ECO:0000256" key="10">
    <source>
        <dbReference type="ARBA" id="ARBA00073049"/>
    </source>
</evidence>
<sequence>MKGSSRNKDHSTEGEGTGKRPKRKCLQWHPLLAKKLLDFSEEEEEEEEDEDIDKVPLLGADGLEQDADETEDDESSEQRARRPMNAFLLFCKRHRSLVRKEHPRLDNRGATKILADWWGVLDPKEKQKYTDMAKEYKDAFMKANPGYKWCPTTNKPVKTQTSAVTNRKKLWAFASESAKDLPSPRKGTKSEEMPQLNFGMADPTQMGGLSMLLLAGEHALTAQEVSSNTFQSDAANSTEACQKSSLFQFAEISSSTSQPGGPGAVKHTEESALFQFAEISSNTSQLSSPEPLKLCGKSALFQLAEVKLYPVASQWEDMNLFLKTMCLASEGVKVKDPGKTKVESPQGVGGEVPQEMKIEQLEKTTIKDSCKTKVVQSELDKMQNWDETQPEESETAKCRDFTSLAMESSPFERNNVKDHICCSPELSVADMNILGLKPEKIKKKKKKNKLDRHTNEKSTPKKPCKKRQSSESDIESVMYTIEAVAKGDWGAERLMETPRKKPRPVSSVKGSTLDTKSPKKKVKSKEKKASKEKPTETTKESKPPDFLIIAANKEVPCEASDNVKVEPLTPTEEVVPQRLPGQIKTEDSDCVKKIETCGSRKSERSCKGALYKTLVSEGMLTSLRANVDRGKRSSGKGNSSDHEGCWHEENWAFSQSGTSGNKKLKKPKPKEEFVFGLAKLEEEFEKKFNSLPQYSPITFDRKNSAVPRKKRKVGSGSSEQPKSNKGSFQSQKKNLFHKIVSKCKHRKEKLNVPDTGTGALLTILSEDRNFSDSAWKSKISLSALNTPEPAMMHEPLVGSQKRKARKTKITHLVRTADGRVSPAGGTLEEKPKELPQSTLQKASSAETDCNSECSRNAETEESHNITSDMPAVSAFFSLAALAEVAAMENAHRSQRATPLPHDGQPNEMSQAPVLISCADQ</sequence>
<feature type="compositionally biased region" description="Basic and acidic residues" evidence="14">
    <location>
        <begin position="1"/>
        <end position="18"/>
    </location>
</feature>
<dbReference type="Pfam" id="PF00505">
    <property type="entry name" value="HMG_box"/>
    <property type="match status" value="1"/>
</dbReference>
<feature type="region of interest" description="Disordered" evidence="14">
    <location>
        <begin position="790"/>
        <end position="867"/>
    </location>
</feature>
<dbReference type="InterPro" id="IPR052412">
    <property type="entry name" value="CC-Dev_Transcription_Reg"/>
</dbReference>
<keyword evidence="7" id="KW-0804">Transcription</keyword>
<feature type="compositionally biased region" description="Basic and acidic residues" evidence="14">
    <location>
        <begin position="177"/>
        <end position="192"/>
    </location>
</feature>
<evidence type="ECO:0000313" key="17">
    <source>
        <dbReference type="Proteomes" id="UP000551127"/>
    </source>
</evidence>
<evidence type="ECO:0000256" key="3">
    <source>
        <dbReference type="ARBA" id="ARBA00022553"/>
    </source>
</evidence>
<comment type="subcellular location">
    <subcellularLocation>
        <location evidence="1">Nucleus</location>
    </subcellularLocation>
</comment>
<dbReference type="SMART" id="SM00398">
    <property type="entry name" value="HMG"/>
    <property type="match status" value="1"/>
</dbReference>
<feature type="compositionally biased region" description="Acidic residues" evidence="14">
    <location>
        <begin position="63"/>
        <end position="75"/>
    </location>
</feature>
<feature type="region of interest" description="Disordered" evidence="14">
    <location>
        <begin position="694"/>
        <end position="733"/>
    </location>
</feature>
<dbReference type="OrthoDB" id="2377365at2759"/>
<evidence type="ECO:0000256" key="14">
    <source>
        <dbReference type="SAM" id="MobiDB-lite"/>
    </source>
</evidence>
<evidence type="ECO:0000256" key="13">
    <source>
        <dbReference type="PROSITE-ProRule" id="PRU00267"/>
    </source>
</evidence>
<dbReference type="InterPro" id="IPR036910">
    <property type="entry name" value="HMG_box_dom_sf"/>
</dbReference>
<feature type="compositionally biased region" description="Acidic residues" evidence="14">
    <location>
        <begin position="39"/>
        <end position="52"/>
    </location>
</feature>
<feature type="non-terminal residue" evidence="16">
    <location>
        <position position="920"/>
    </location>
</feature>
<feature type="region of interest" description="Disordered" evidence="14">
    <location>
        <begin position="1"/>
        <end position="25"/>
    </location>
</feature>
<evidence type="ECO:0000259" key="15">
    <source>
        <dbReference type="PROSITE" id="PS50118"/>
    </source>
</evidence>
<evidence type="ECO:0000256" key="9">
    <source>
        <dbReference type="ARBA" id="ARBA00056859"/>
    </source>
</evidence>
<feature type="compositionally biased region" description="Basic residues" evidence="14">
    <location>
        <begin position="440"/>
        <end position="450"/>
    </location>
</feature>
<dbReference type="PANTHER" id="PTHR13059">
    <property type="entry name" value="HMG-BOX TRANSCRIPTION FACTOR BBX"/>
    <property type="match status" value="1"/>
</dbReference>
<dbReference type="EMBL" id="VYZL01005552">
    <property type="protein sequence ID" value="NWR66871.1"/>
    <property type="molecule type" value="Genomic_DNA"/>
</dbReference>
<dbReference type="PANTHER" id="PTHR13059:SF10">
    <property type="entry name" value="HMG BOX TRANSCRIPTION FACTOR BBX"/>
    <property type="match status" value="1"/>
</dbReference>
<comment type="function">
    <text evidence="9">Transcription factor that is necessary for cell cycle progression from G1 to S phase.</text>
</comment>
<dbReference type="Pfam" id="PF09667">
    <property type="entry name" value="DUF2028"/>
    <property type="match status" value="1"/>
</dbReference>
<keyword evidence="17" id="KW-1185">Reference proteome</keyword>
<dbReference type="FunFam" id="1.10.30.10:FF:000014">
    <property type="entry name" value="HMG box transcription factor BBX"/>
    <property type="match status" value="1"/>
</dbReference>
<feature type="region of interest" description="Disordered" evidence="14">
    <location>
        <begin position="176"/>
        <end position="201"/>
    </location>
</feature>
<keyword evidence="4" id="KW-0832">Ubl conjugation</keyword>
<dbReference type="GO" id="GO:0000977">
    <property type="term" value="F:RNA polymerase II transcription regulatory region sequence-specific DNA binding"/>
    <property type="evidence" value="ECO:0007669"/>
    <property type="project" value="TreeGrafter"/>
</dbReference>
<protein>
    <recommendedName>
        <fullName evidence="10">HMG box transcription factor BBX</fullName>
    </recommendedName>
    <alternativeName>
        <fullName evidence="12">Bobby sox homolog</fullName>
    </alternativeName>
    <alternativeName>
        <fullName evidence="11">HMG box-containing protein 2</fullName>
    </alternativeName>
</protein>
<feature type="compositionally biased region" description="Basic residues" evidence="14">
    <location>
        <begin position="800"/>
        <end position="811"/>
    </location>
</feature>
<evidence type="ECO:0000256" key="2">
    <source>
        <dbReference type="ARBA" id="ARBA00022499"/>
    </source>
</evidence>
<keyword evidence="2" id="KW-1017">Isopeptide bond</keyword>
<dbReference type="PROSITE" id="PS50118">
    <property type="entry name" value="HMG_BOX_2"/>
    <property type="match status" value="1"/>
</dbReference>
<dbReference type="Gene3D" id="1.10.30.10">
    <property type="entry name" value="High mobility group box domain"/>
    <property type="match status" value="1"/>
</dbReference>
<dbReference type="Proteomes" id="UP000551127">
    <property type="component" value="Unassembled WGS sequence"/>
</dbReference>
<keyword evidence="8 13" id="KW-0539">Nucleus</keyword>
<accession>A0A7K4Z647</accession>
<evidence type="ECO:0000256" key="1">
    <source>
        <dbReference type="ARBA" id="ARBA00004123"/>
    </source>
</evidence>
<evidence type="ECO:0000256" key="12">
    <source>
        <dbReference type="ARBA" id="ARBA00082897"/>
    </source>
</evidence>
<feature type="region of interest" description="Disordered" evidence="14">
    <location>
        <begin position="559"/>
        <end position="580"/>
    </location>
</feature>
<feature type="DNA-binding region" description="HMG box" evidence="13">
    <location>
        <begin position="80"/>
        <end position="148"/>
    </location>
</feature>
<dbReference type="InterPro" id="IPR019102">
    <property type="entry name" value="TF_HMG_box_BBX_DUF2028"/>
</dbReference>
<dbReference type="InterPro" id="IPR049523">
    <property type="entry name" value="BBX_HMG-box"/>
</dbReference>
<feature type="compositionally biased region" description="Polar residues" evidence="14">
    <location>
        <begin position="835"/>
        <end position="854"/>
    </location>
</feature>
<dbReference type="GO" id="GO:0000981">
    <property type="term" value="F:DNA-binding transcription factor activity, RNA polymerase II-specific"/>
    <property type="evidence" value="ECO:0007669"/>
    <property type="project" value="TreeGrafter"/>
</dbReference>
<keyword evidence="3" id="KW-0597">Phosphoprotein</keyword>
<feature type="non-terminal residue" evidence="16">
    <location>
        <position position="1"/>
    </location>
</feature>
<feature type="region of interest" description="Disordered" evidence="14">
    <location>
        <begin position="37"/>
        <end position="80"/>
    </location>
</feature>
<evidence type="ECO:0000256" key="11">
    <source>
        <dbReference type="ARBA" id="ARBA00082639"/>
    </source>
</evidence>
<feature type="region of interest" description="Disordered" evidence="14">
    <location>
        <begin position="887"/>
        <end position="920"/>
    </location>
</feature>
<reference evidence="16 17" key="1">
    <citation type="submission" date="2019-09" db="EMBL/GenBank/DDBJ databases">
        <title>Bird 10,000 Genomes (B10K) Project - Family phase.</title>
        <authorList>
            <person name="Zhang G."/>
        </authorList>
    </citation>
    <scope>NUCLEOTIDE SEQUENCE [LARGE SCALE GENOMIC DNA]</scope>
    <source>
        <strain evidence="16">B10K-DU-012-80</strain>
    </source>
</reference>
<evidence type="ECO:0000256" key="6">
    <source>
        <dbReference type="ARBA" id="ARBA00023125"/>
    </source>
</evidence>
<dbReference type="SUPFAM" id="SSF47095">
    <property type="entry name" value="HMG-box"/>
    <property type="match status" value="1"/>
</dbReference>
<dbReference type="CDD" id="cd21989">
    <property type="entry name" value="HMG-box_HBP2"/>
    <property type="match status" value="1"/>
</dbReference>
<keyword evidence="5" id="KW-0805">Transcription regulation</keyword>
<name>A0A7K4Z647_BUCAB</name>
<feature type="compositionally biased region" description="Basic and acidic residues" evidence="14">
    <location>
        <begin position="527"/>
        <end position="543"/>
    </location>
</feature>
<feature type="region of interest" description="Disordered" evidence="14">
    <location>
        <begin position="438"/>
        <end position="473"/>
    </location>
</feature>
<dbReference type="GO" id="GO:0005634">
    <property type="term" value="C:nucleus"/>
    <property type="evidence" value="ECO:0007669"/>
    <property type="project" value="UniProtKB-SubCell"/>
</dbReference>
<evidence type="ECO:0000313" key="16">
    <source>
        <dbReference type="EMBL" id="NWR66871.1"/>
    </source>
</evidence>
<dbReference type="AlphaFoldDB" id="A0A7K4Z647"/>
<gene>
    <name evidence="16" type="primary">Bbx</name>
    <name evidence="16" type="ORF">BUCABY_R09322</name>
</gene>
<comment type="caution">
    <text evidence="16">The sequence shown here is derived from an EMBL/GenBank/DDBJ whole genome shotgun (WGS) entry which is preliminary data.</text>
</comment>
<feature type="compositionally biased region" description="Polar residues" evidence="14">
    <location>
        <begin position="715"/>
        <end position="733"/>
    </location>
</feature>
<dbReference type="InterPro" id="IPR009071">
    <property type="entry name" value="HMG_box_dom"/>
</dbReference>
<proteinExistence type="predicted"/>
<evidence type="ECO:0000256" key="7">
    <source>
        <dbReference type="ARBA" id="ARBA00023163"/>
    </source>
</evidence>
<evidence type="ECO:0000256" key="4">
    <source>
        <dbReference type="ARBA" id="ARBA00022843"/>
    </source>
</evidence>
<keyword evidence="6 13" id="KW-0238">DNA-binding</keyword>